<dbReference type="RefSeq" id="WP_405130124.1">
    <property type="nucleotide sequence ID" value="NZ_JAHWXS010000028.1"/>
</dbReference>
<evidence type="ECO:0000256" key="1">
    <source>
        <dbReference type="SAM" id="MobiDB-lite"/>
    </source>
</evidence>
<feature type="domain" description="Filamentous haemagglutinin FhaB/tRNA nuclease CdiA-like TPS" evidence="2">
    <location>
        <begin position="51"/>
        <end position="171"/>
    </location>
</feature>
<protein>
    <submittedName>
        <fullName evidence="3">Hemagglutinin repeat-containing protein</fullName>
    </submittedName>
</protein>
<dbReference type="InterPro" id="IPR025157">
    <property type="entry name" value="Hemagglutinin_rpt"/>
</dbReference>
<dbReference type="SMART" id="SM00912">
    <property type="entry name" value="Haemagg_act"/>
    <property type="match status" value="1"/>
</dbReference>
<evidence type="ECO:0000259" key="2">
    <source>
        <dbReference type="SMART" id="SM00912"/>
    </source>
</evidence>
<sequence length="1488" mass="157869">MPPSSPHRLSAKPDTLRWTIFLALLGTASVHAQGGLQPKLDLGSSPIINHKHGVPVINIVAPDANGLSHNKFIDYNVGKQGVVLNNALQEGGSQLAGILTANPQFQGQAASTILNEVVSRNASLIEGTQEIFGQRANYILANPNGITLNGGRFINTPKAAFVVGKPGFQNEQLQTFETLNADGRLTVKGDGQTNTEGALYLIAPRLDSTGLLAAKDSLNITLGRNLISKREGKIIRHESGSLSDIDANLLGAMYAGRIQIRSTAEGAGVRMGPIRVEADHDILIDSAGDLEVFGDPISSSTLKAKQGGLRLKAAGDLTLRAVDGSAQRIAVTAGKQLKLDTETGKKEDRHNDQVQKRFTTVYRPRGTQLHSSGDISLQSHGDMALQAATVQAQEGLRLESKGNIDVSAAIEETNTRRYQRENSDKSWPDATYTSDTQQKAHASTLSANHLEIKAANALDIKSSNLGSAGHLQLEARDINLAGQRLEDDVQRWATSDRHVSKAPANKHQRPWRYSGTNVTAATLAAQGERITIRGSEVTSKGDAQLHSTKGSLTVAAGSSGESTITSDHNSKVLGLALSHAVHQRPQLSNIKSGANLDLSSTDDLKILGARIEAAGHMNVNATKALVIDSALERNDFSTLSALHTFDFGTRETQPAQDGKPGSHQWEFYGGYRAPVTIKENVQYKQHASELAAASLSLRSDTHLRARGAKLNARAGDLNLQGNKISLTAVDDTLSFSSRLVELGEAVALSVGVERVGFALEALQSTETSKSENSKVQRSELLATGNVAINSDNDLLNEASRIDAGKHLKIHAGNIVNRAASNELNIAADSNHWRASLGASLEYHGLTKPIVEIVDGQPADRFQQDSIVDAFTPPSVGIDVTFRYKDRQENWSKEYAQVNELSGASVEVKAAVIDDQGTAWHARSGLLEIDAKQHNMLTAQNTSVHTVHNLSADADVRVDTTTGSDVGVRLAGKGGSLDTVENTSTAVLGSLKGQGINIRLSGDGVYQGSQINAATGGVHILSGGSLSVLQASSLRSKESGSLNAKARLKVSSKPGEKGAEFRGYFDTADSSSSKSVAKVASIKADGEVLLSSAGDLLLEGTRIGSEAAKVGDINLHSGGNLQISSARNTHKAQSNRLDGGLEVSAKQGDTKGGGIGGHLGYGNVDEDDIEAVDSHLHSNGQLTLSSRANNERALHLQGVQASAGLIQLQAWNGGALIESSANQTKHNNLDITGGVGGLNQQGKTATEGLWLRGKLDLDLRDNQTWNASTFTARTIALNSKGDTRLQGTSLKADHIQGTIGGDLHVESRKDNVDTWIADVDIKASHEKNPQGWANTVNSIAGPWGQEAKQQLKFLTKHKPENYLAPDIYVMREKRDNVAHQAGLEGAEGIDLKVGGAINLVGARLASAHGDVAHSAEKVTTDTLTGNNYRVDGGIKFSTSLVEEALALVKQSNEKSTAGNPSGFNLYGLAQGSYLNHDQELVSSIQGQAK</sequence>
<feature type="compositionally biased region" description="Polar residues" evidence="1">
    <location>
        <begin position="431"/>
        <end position="442"/>
    </location>
</feature>
<feature type="compositionally biased region" description="Basic and acidic residues" evidence="1">
    <location>
        <begin position="413"/>
        <end position="427"/>
    </location>
</feature>
<evidence type="ECO:0000313" key="4">
    <source>
        <dbReference type="Proteomes" id="UP001621534"/>
    </source>
</evidence>
<dbReference type="InterPro" id="IPR008638">
    <property type="entry name" value="FhaB/CdiA-like_TPS"/>
</dbReference>
<keyword evidence="4" id="KW-1185">Reference proteome</keyword>
<dbReference type="NCBIfam" id="TIGR01901">
    <property type="entry name" value="adhes_NPXG"/>
    <property type="match status" value="1"/>
</dbReference>
<evidence type="ECO:0000313" key="3">
    <source>
        <dbReference type="EMBL" id="MFK5736158.1"/>
    </source>
</evidence>
<dbReference type="Pfam" id="PF05860">
    <property type="entry name" value="TPS"/>
    <property type="match status" value="1"/>
</dbReference>
<feature type="region of interest" description="Disordered" evidence="1">
    <location>
        <begin position="413"/>
        <end position="442"/>
    </location>
</feature>
<dbReference type="Proteomes" id="UP001621534">
    <property type="component" value="Unassembled WGS sequence"/>
</dbReference>
<dbReference type="Pfam" id="PF13332">
    <property type="entry name" value="Fil_haemagg_2"/>
    <property type="match status" value="5"/>
</dbReference>
<accession>A0ABW8P1N6</accession>
<dbReference type="InterPro" id="IPR011050">
    <property type="entry name" value="Pectin_lyase_fold/virulence"/>
</dbReference>
<proteinExistence type="predicted"/>
<dbReference type="EMBL" id="JAHWXS010000028">
    <property type="protein sequence ID" value="MFK5736158.1"/>
    <property type="molecule type" value="Genomic_DNA"/>
</dbReference>
<name>A0ABW8P1N6_9PSED</name>
<gene>
    <name evidence="3" type="ORF">KW869_21720</name>
</gene>
<comment type="caution">
    <text evidence="3">The sequence shown here is derived from an EMBL/GenBank/DDBJ whole genome shotgun (WGS) entry which is preliminary data.</text>
</comment>
<organism evidence="3 4">
    <name type="scientific">Pseudomonas urmiensis</name>
    <dbReference type="NCBI Taxonomy" id="2745493"/>
    <lineage>
        <taxon>Bacteria</taxon>
        <taxon>Pseudomonadati</taxon>
        <taxon>Pseudomonadota</taxon>
        <taxon>Gammaproteobacteria</taxon>
        <taxon>Pseudomonadales</taxon>
        <taxon>Pseudomonadaceae</taxon>
        <taxon>Pseudomonas</taxon>
    </lineage>
</organism>
<dbReference type="Gene3D" id="2.160.20.10">
    <property type="entry name" value="Single-stranded right-handed beta-helix, Pectin lyase-like"/>
    <property type="match status" value="1"/>
</dbReference>
<reference evidence="3 4" key="1">
    <citation type="journal article" date="2012" name="Plant Soil">
        <title>Screening of plant growth-promoting traits in arsenic-resistant bacteria isolated from the rhizosphere of soybean plants from Argentinean agricultural soil.</title>
        <authorList>
            <person name="Wevar Oller A.L."/>
            <person name="Talano M.A."/>
            <person name="Agostini E."/>
        </authorList>
    </citation>
    <scope>NUCLEOTIDE SEQUENCE [LARGE SCALE GENOMIC DNA]</scope>
    <source>
        <strain evidence="3 4">AW4</strain>
    </source>
</reference>
<dbReference type="InterPro" id="IPR012334">
    <property type="entry name" value="Pectin_lyas_fold"/>
</dbReference>
<dbReference type="SUPFAM" id="SSF51126">
    <property type="entry name" value="Pectin lyase-like"/>
    <property type="match status" value="1"/>
</dbReference>